<organism evidence="9 10">
    <name type="scientific">Thomasclavelia ramosa</name>
    <dbReference type="NCBI Taxonomy" id="1547"/>
    <lineage>
        <taxon>Bacteria</taxon>
        <taxon>Bacillati</taxon>
        <taxon>Bacillota</taxon>
        <taxon>Erysipelotrichia</taxon>
        <taxon>Erysipelotrichales</taxon>
        <taxon>Coprobacillaceae</taxon>
        <taxon>Thomasclavelia</taxon>
    </lineage>
</organism>
<keyword evidence="7" id="KW-0418">Kinase</keyword>
<dbReference type="PROSITE" id="PS51101">
    <property type="entry name" value="PTS_EIIB_TYPE_4"/>
    <property type="match status" value="1"/>
</dbReference>
<dbReference type="Proteomes" id="UP001211987">
    <property type="component" value="Unassembled WGS sequence"/>
</dbReference>
<reference evidence="9" key="1">
    <citation type="submission" date="2023-01" db="EMBL/GenBank/DDBJ databases">
        <title>Human gut microbiome strain richness.</title>
        <authorList>
            <person name="Chen-Liaw A."/>
        </authorList>
    </citation>
    <scope>NUCLEOTIDE SEQUENCE</scope>
    <source>
        <strain evidence="9">1001217st2_G6_1001217B_191108</strain>
    </source>
</reference>
<protein>
    <submittedName>
        <fullName evidence="9">PTS sugar transporter subunit IIB</fullName>
    </submittedName>
</protein>
<dbReference type="GO" id="GO:0016301">
    <property type="term" value="F:kinase activity"/>
    <property type="evidence" value="ECO:0007669"/>
    <property type="project" value="UniProtKB-KW"/>
</dbReference>
<dbReference type="GO" id="GO:0005737">
    <property type="term" value="C:cytoplasm"/>
    <property type="evidence" value="ECO:0007669"/>
    <property type="project" value="UniProtKB-SubCell"/>
</dbReference>
<gene>
    <name evidence="9" type="ORF">PM738_19445</name>
</gene>
<dbReference type="GO" id="GO:0008982">
    <property type="term" value="F:protein-N(PI)-phosphohistidine-sugar phosphotransferase activity"/>
    <property type="evidence" value="ECO:0007669"/>
    <property type="project" value="InterPro"/>
</dbReference>
<comment type="subcellular location">
    <subcellularLocation>
        <location evidence="1">Cytoplasm</location>
    </subcellularLocation>
</comment>
<evidence type="ECO:0000313" key="10">
    <source>
        <dbReference type="Proteomes" id="UP001211987"/>
    </source>
</evidence>
<dbReference type="RefSeq" id="WP_008792864.1">
    <property type="nucleotide sequence ID" value="NZ_CAXMZD010000001.1"/>
</dbReference>
<evidence type="ECO:0000256" key="3">
    <source>
        <dbReference type="ARBA" id="ARBA00022490"/>
    </source>
</evidence>
<keyword evidence="2" id="KW-0813">Transport</keyword>
<dbReference type="Pfam" id="PF03830">
    <property type="entry name" value="PTSIIB_sorb"/>
    <property type="match status" value="1"/>
</dbReference>
<evidence type="ECO:0000256" key="4">
    <source>
        <dbReference type="ARBA" id="ARBA00022597"/>
    </source>
</evidence>
<dbReference type="EMBL" id="JAQLKE010000066">
    <property type="protein sequence ID" value="MDB7085955.1"/>
    <property type="molecule type" value="Genomic_DNA"/>
</dbReference>
<name>A0A9Q2X6X5_9FIRM</name>
<evidence type="ECO:0000256" key="5">
    <source>
        <dbReference type="ARBA" id="ARBA00022679"/>
    </source>
</evidence>
<evidence type="ECO:0000256" key="1">
    <source>
        <dbReference type="ARBA" id="ARBA00004496"/>
    </source>
</evidence>
<dbReference type="InterPro" id="IPR036667">
    <property type="entry name" value="PTS_IIB_sorbose-sp_sf"/>
</dbReference>
<keyword evidence="5" id="KW-0808">Transferase</keyword>
<evidence type="ECO:0000256" key="6">
    <source>
        <dbReference type="ARBA" id="ARBA00022683"/>
    </source>
</evidence>
<keyword evidence="4 9" id="KW-0762">Sugar transport</keyword>
<dbReference type="Gene3D" id="3.40.35.10">
    <property type="entry name" value="Phosphotransferase system, sorbose subfamily IIB component"/>
    <property type="match status" value="1"/>
</dbReference>
<dbReference type="GO" id="GO:0009401">
    <property type="term" value="P:phosphoenolpyruvate-dependent sugar phosphotransferase system"/>
    <property type="evidence" value="ECO:0007669"/>
    <property type="project" value="UniProtKB-KW"/>
</dbReference>
<dbReference type="InterPro" id="IPR004720">
    <property type="entry name" value="PTS_IIB_sorbose-sp"/>
</dbReference>
<evidence type="ECO:0000259" key="8">
    <source>
        <dbReference type="PROSITE" id="PS51101"/>
    </source>
</evidence>
<comment type="caution">
    <text evidence="9">The sequence shown here is derived from an EMBL/GenBank/DDBJ whole genome shotgun (WGS) entry which is preliminary data.</text>
</comment>
<proteinExistence type="predicted"/>
<evidence type="ECO:0000256" key="7">
    <source>
        <dbReference type="ARBA" id="ARBA00022777"/>
    </source>
</evidence>
<sequence>MILMLRVDHRLLHGQIAYSWTNYLNANCILIANDGIMKDELKKTAIYMAKPPSTKLVMKDIENSIKAINSGVTNQYRLLIIVETVEDAYRLLEGCENIRKINLGNSKVKDGGKQLAKTFYVLPEEEKQLQQMLGRGVEIFIQRVPEVKAIPYLK</sequence>
<accession>A0A9Q2X6X5</accession>
<keyword evidence="3" id="KW-0963">Cytoplasm</keyword>
<evidence type="ECO:0000313" key="9">
    <source>
        <dbReference type="EMBL" id="MDB7085955.1"/>
    </source>
</evidence>
<evidence type="ECO:0000256" key="2">
    <source>
        <dbReference type="ARBA" id="ARBA00022448"/>
    </source>
</evidence>
<dbReference type="SUPFAM" id="SSF52728">
    <property type="entry name" value="PTS IIb component"/>
    <property type="match status" value="1"/>
</dbReference>
<dbReference type="AlphaFoldDB" id="A0A9Q2X6X5"/>
<feature type="domain" description="PTS EIIB type-4" evidence="8">
    <location>
        <begin position="1"/>
        <end position="154"/>
    </location>
</feature>
<keyword evidence="6" id="KW-0598">Phosphotransferase system</keyword>